<feature type="chain" id="PRO_5046561819" description="ASPIC/UnbV domain-containing protein" evidence="2">
    <location>
        <begin position="22"/>
        <end position="1111"/>
    </location>
</feature>
<keyword evidence="1 2" id="KW-0732">Signal</keyword>
<reference evidence="4 5" key="1">
    <citation type="submission" date="2016-04" db="EMBL/GenBank/DDBJ databases">
        <authorList>
            <person name="Chen L."/>
            <person name="Zhuang W."/>
            <person name="Wang G."/>
        </authorList>
    </citation>
    <scope>NUCLEOTIDE SEQUENCE [LARGE SCALE GENOMIC DNA]</scope>
    <source>
        <strain evidence="5">GR20</strain>
    </source>
</reference>
<keyword evidence="5" id="KW-1185">Reference proteome</keyword>
<dbReference type="PROSITE" id="PS51257">
    <property type="entry name" value="PROKAR_LIPOPROTEIN"/>
    <property type="match status" value="1"/>
</dbReference>
<dbReference type="Pfam" id="PF07593">
    <property type="entry name" value="UnbV_ASPIC"/>
    <property type="match status" value="1"/>
</dbReference>
<evidence type="ECO:0000313" key="5">
    <source>
        <dbReference type="Proteomes" id="UP000192277"/>
    </source>
</evidence>
<dbReference type="InterPro" id="IPR028994">
    <property type="entry name" value="Integrin_alpha_N"/>
</dbReference>
<evidence type="ECO:0000256" key="2">
    <source>
        <dbReference type="SAM" id="SignalP"/>
    </source>
</evidence>
<dbReference type="InterPro" id="IPR011519">
    <property type="entry name" value="UnbV_ASPIC"/>
</dbReference>
<dbReference type="PANTHER" id="PTHR16026">
    <property type="entry name" value="CARTILAGE ACIDIC PROTEIN 1"/>
    <property type="match status" value="1"/>
</dbReference>
<dbReference type="InterPro" id="IPR027039">
    <property type="entry name" value="Crtac1"/>
</dbReference>
<dbReference type="SUPFAM" id="SSF69318">
    <property type="entry name" value="Integrin alpha N-terminal domain"/>
    <property type="match status" value="3"/>
</dbReference>
<feature type="signal peptide" evidence="2">
    <location>
        <begin position="1"/>
        <end position="21"/>
    </location>
</feature>
<feature type="domain" description="ASPIC/UnbV" evidence="3">
    <location>
        <begin position="534"/>
        <end position="590"/>
    </location>
</feature>
<dbReference type="RefSeq" id="WP_014222176.1">
    <property type="nucleotide sequence ID" value="NZ_LWBO01000014.1"/>
</dbReference>
<dbReference type="InterPro" id="IPR013517">
    <property type="entry name" value="FG-GAP"/>
</dbReference>
<dbReference type="Proteomes" id="UP000192277">
    <property type="component" value="Unassembled WGS sequence"/>
</dbReference>
<organism evidence="4 5">
    <name type="scientific">Niastella koreensis</name>
    <dbReference type="NCBI Taxonomy" id="354356"/>
    <lineage>
        <taxon>Bacteria</taxon>
        <taxon>Pseudomonadati</taxon>
        <taxon>Bacteroidota</taxon>
        <taxon>Chitinophagia</taxon>
        <taxon>Chitinophagales</taxon>
        <taxon>Chitinophagaceae</taxon>
        <taxon>Niastella</taxon>
    </lineage>
</organism>
<comment type="caution">
    <text evidence="4">The sequence shown here is derived from an EMBL/GenBank/DDBJ whole genome shotgun (WGS) entry which is preliminary data.</text>
</comment>
<dbReference type="EMBL" id="LWBO01000014">
    <property type="protein sequence ID" value="OQP46507.1"/>
    <property type="molecule type" value="Genomic_DNA"/>
</dbReference>
<name>A0ABX3NUI8_9BACT</name>
<accession>A0ABX3NUI8</accession>
<evidence type="ECO:0000259" key="3">
    <source>
        <dbReference type="Pfam" id="PF07593"/>
    </source>
</evidence>
<dbReference type="Gene3D" id="2.130.10.130">
    <property type="entry name" value="Integrin alpha, N-terminal"/>
    <property type="match status" value="3"/>
</dbReference>
<protein>
    <recommendedName>
        <fullName evidence="3">ASPIC/UnbV domain-containing protein</fullName>
    </recommendedName>
</protein>
<proteinExistence type="predicted"/>
<sequence>MISSKQWAGFCLMILSIHILSACNRGNKQPALFEMLDESSTGLHFTNTLIPSDSFNIFHYMYYYNGAGVGAGDFNNDGLVDLFFASNMEQNKLFLNTGKLHFKEVTKESGIPDDHGWSTGVSVVDINNDGLLDLYICRVGNYGPLKSHNQLLICTGIDKDGVPHYVDKAHELGVDFSGFSTQAAFLDYDGDGDLDLYLLNHSVHAISNFRPRKEFMGTYETLSGDRLFRNDGEARFTEVTKESGINSTIIGYGLGIAVSDINLDGYPDIYIGNDFHENDYLYINQHNGTFKEELGKCMMHTSQYSMGVDIADVNNDGYSEIISMDMLPANPYILKRSLGEDTWDLYNEKIKIGYNYQYTRNNLQLNDRNGTFSEVGLYSGIAATDWSWAALWMDFDNDGMKDLFVSNGIPKRMNDIDFINYIGNEEIQNKLRTNKSHEKDLALTDKFPQIKIPNKFFRNTGNLAFADLDQLIGDNKSTYSNGAVYADLDNDGDLDVVVNNINDPVMVYENKSNDKHDKAYVDIKLKGPDGNINAVGAKLVLFGNNQLYLYEKQAVHGFMSSMEIPMHIGLDKIKPDSSFLIWPDNTFVRINLSANDAHQTFTWQNGLPAFDYRTITTFKKNTTKPGSNITDSVRLDYLHKENHFAEFDREPLIPHMLSTEGPALAIADLNNDGLEDVYIGAAKWEKSAVYLQKPGGTFYRTVQPGLDADSTFEDVDACITDVNNDHFPDLIVASGGNEFYGNDEHLLPRVYLNDGKGQFIRLPDAFTGLYETFSCVVPYDFNKDGFVDLFIGGRAIPWAYGQIPRSYLLQNDGTGKFKDVTAEHAKDLGSAGFVTRAIWFDLDKDGDNDLICSFEWGGIDAWINNNGQFTRKALTDKKGWWNFVLPCDIDNDGDIDLVAGNLGLNSRLKASDKEPVRIYYNDFDDNGKKEQVLTYYVQGKEIPFANKSELEKQMPVLKKNFLYAEDFAKARLGELFPSDKLKTAEVLTANYFSNAILINDGHMQFTTQELPWEAQLTSYRDAAIVNANNDSLPDLLLGGNYYENNVEMGRYDADWGTLLINKGNDRFEVAKPNGLTIKGQVRRIQKIDIAQKEAFVLARNNDSVMVIRFSK</sequence>
<dbReference type="PANTHER" id="PTHR16026:SF0">
    <property type="entry name" value="CARTILAGE ACIDIC PROTEIN 1"/>
    <property type="match status" value="1"/>
</dbReference>
<dbReference type="Pfam" id="PF13517">
    <property type="entry name" value="FG-GAP_3"/>
    <property type="match status" value="5"/>
</dbReference>
<evidence type="ECO:0000313" key="4">
    <source>
        <dbReference type="EMBL" id="OQP46507.1"/>
    </source>
</evidence>
<evidence type="ECO:0000256" key="1">
    <source>
        <dbReference type="ARBA" id="ARBA00022729"/>
    </source>
</evidence>
<gene>
    <name evidence="4" type="ORF">A4D02_31215</name>
</gene>